<dbReference type="AlphaFoldDB" id="E4RUR3"/>
<dbReference type="RefSeq" id="WP_013407119.1">
    <property type="nucleotide sequence ID" value="NC_014655.1"/>
</dbReference>
<dbReference type="PANTHER" id="PTHR47472:SF1">
    <property type="entry name" value="DUF1446-DOMAIN-CONTAINING PROTEIN"/>
    <property type="match status" value="1"/>
</dbReference>
<name>E4RUR3_LEAB4</name>
<organism evidence="2 3">
    <name type="scientific">Leadbetterella byssophila (strain DSM 17132 / JCM 16389 / KACC 11308 / NBRC 106382 / 4M15)</name>
    <dbReference type="NCBI Taxonomy" id="649349"/>
    <lineage>
        <taxon>Bacteria</taxon>
        <taxon>Pseudomonadati</taxon>
        <taxon>Bacteroidota</taxon>
        <taxon>Cytophagia</taxon>
        <taxon>Cytophagales</taxon>
        <taxon>Leadbetterellaceae</taxon>
        <taxon>Leadbetterella</taxon>
    </lineage>
</organism>
<gene>
    <name evidence="2" type="ordered locus">Lbys_0277</name>
</gene>
<dbReference type="KEGG" id="lby:Lbys_0277"/>
<dbReference type="EMBL" id="CP002305">
    <property type="protein sequence ID" value="ADQ16064.1"/>
    <property type="molecule type" value="Genomic_DNA"/>
</dbReference>
<keyword evidence="3" id="KW-1185">Reference proteome</keyword>
<dbReference type="STRING" id="649349.Lbys_0277"/>
<dbReference type="InterPro" id="IPR010839">
    <property type="entry name" value="AtuA_N"/>
</dbReference>
<dbReference type="HOGENOM" id="CLU_012617_1_1_10"/>
<reference key="1">
    <citation type="submission" date="2010-11" db="EMBL/GenBank/DDBJ databases">
        <title>The complete genome of Leadbetterella byssophila DSM 17132.</title>
        <authorList>
            <consortium name="US DOE Joint Genome Institute (JGI-PGF)"/>
            <person name="Lucas S."/>
            <person name="Copeland A."/>
            <person name="Lapidus A."/>
            <person name="Glavina del Rio T."/>
            <person name="Dalin E."/>
            <person name="Tice H."/>
            <person name="Bruce D."/>
            <person name="Goodwin L."/>
            <person name="Pitluck S."/>
            <person name="Kyrpides N."/>
            <person name="Mavromatis K."/>
            <person name="Ivanova N."/>
            <person name="Teshima H."/>
            <person name="Brettin T."/>
            <person name="Detter J.C."/>
            <person name="Han C."/>
            <person name="Tapia R."/>
            <person name="Land M."/>
            <person name="Hauser L."/>
            <person name="Markowitz V."/>
            <person name="Cheng J.-F."/>
            <person name="Hugenholtz P."/>
            <person name="Woyke T."/>
            <person name="Wu D."/>
            <person name="Tindall B."/>
            <person name="Pomrenke H.G."/>
            <person name="Brambilla E."/>
            <person name="Klenk H.-P."/>
            <person name="Eisen J.A."/>
        </authorList>
    </citation>
    <scope>NUCLEOTIDE SEQUENCE [LARGE SCALE GENOMIC DNA]</scope>
    <source>
        <strain>DSM 17132</strain>
    </source>
</reference>
<dbReference type="Pfam" id="PF07287">
    <property type="entry name" value="AtuA"/>
    <property type="match status" value="1"/>
</dbReference>
<dbReference type="Proteomes" id="UP000007435">
    <property type="component" value="Chromosome"/>
</dbReference>
<feature type="domain" description="Acyclic terpene utilisation N-terminal" evidence="1">
    <location>
        <begin position="5"/>
        <end position="435"/>
    </location>
</feature>
<protein>
    <recommendedName>
        <fullName evidence="1">Acyclic terpene utilisation N-terminal domain-containing protein</fullName>
    </recommendedName>
</protein>
<dbReference type="eggNOG" id="COG3185">
    <property type="taxonomic scope" value="Bacteria"/>
</dbReference>
<reference evidence="2 3" key="2">
    <citation type="journal article" date="2011" name="Stand. Genomic Sci.">
        <title>Complete genome sequence of Leadbetterella byssophila type strain (4M15).</title>
        <authorList>
            <person name="Abt B."/>
            <person name="Teshima H."/>
            <person name="Lucas S."/>
            <person name="Lapidus A."/>
            <person name="Del Rio T.G."/>
            <person name="Nolan M."/>
            <person name="Tice H."/>
            <person name="Cheng J.F."/>
            <person name="Pitluck S."/>
            <person name="Liolios K."/>
            <person name="Pagani I."/>
            <person name="Ivanova N."/>
            <person name="Mavromatis K."/>
            <person name="Pati A."/>
            <person name="Tapia R."/>
            <person name="Han C."/>
            <person name="Goodwin L."/>
            <person name="Chen A."/>
            <person name="Palaniappan K."/>
            <person name="Land M."/>
            <person name="Hauser L."/>
            <person name="Chang Y.J."/>
            <person name="Jeffries C.D."/>
            <person name="Rohde M."/>
            <person name="Goker M."/>
            <person name="Tindall B.J."/>
            <person name="Detter J.C."/>
            <person name="Woyke T."/>
            <person name="Bristow J."/>
            <person name="Eisen J.A."/>
            <person name="Markowitz V."/>
            <person name="Hugenholtz P."/>
            <person name="Klenk H.P."/>
            <person name="Kyrpides N.C."/>
        </authorList>
    </citation>
    <scope>NUCLEOTIDE SEQUENCE [LARGE SCALE GENOMIC DNA]</scope>
    <source>
        <strain evidence="3">DSM 17132 / JCM 16389 / KACC 11308 / NBRC 106382 / 4M15</strain>
    </source>
</reference>
<dbReference type="OrthoDB" id="9763456at2"/>
<proteinExistence type="predicted"/>
<accession>E4RUR3</accession>
<dbReference type="PANTHER" id="PTHR47472">
    <property type="entry name" value="PROPIONYL-COA CARBOXYLASE"/>
    <property type="match status" value="1"/>
</dbReference>
<evidence type="ECO:0000313" key="3">
    <source>
        <dbReference type="Proteomes" id="UP000007435"/>
    </source>
</evidence>
<evidence type="ECO:0000259" key="1">
    <source>
        <dbReference type="Pfam" id="PF07287"/>
    </source>
</evidence>
<sequence length="437" mass="47533">MKETIRIGCGAGFSGDRFEPAVILAEKGQLDYLVLECLAERTIALAQQQKQINPDLGYDPFLERRISSLLPFLEKKKIRLITNMGAANPIAAARKVKELCLEQGLDLKVAAVTGDDVLGLITGNEMAIETNKPISESGSLVSANAYLGIEGIIESLAADSDIIITGRVADPSLFLAPMVFEFGWTDAEQFGQGTVIGHLLECGGQLTGGYFMDVSRKKIADPANLGFPIAEVSRNGAAILSKVDGTGGNLNLRTVKEQLLYEVLNPYKYITPDVIADFSKVRLTELRKDEVLVEGGIGAEASNYLKVSVGYKAYHLGEGEISYTGYDAVDRSKLAITILEERLKSDGVQEVRYDLIGLNSINEDKFSVNSFPYDVRLRVAAKCSSKIEAQRIGEEVEALYTNGPAGGGGSRKYYKEVIGIHSIFVRKEDVSFKVTIL</sequence>
<evidence type="ECO:0000313" key="2">
    <source>
        <dbReference type="EMBL" id="ADQ16064.1"/>
    </source>
</evidence>